<dbReference type="Proteomes" id="UP001165042">
    <property type="component" value="Unassembled WGS sequence"/>
</dbReference>
<reference evidence="2" key="1">
    <citation type="submission" date="2023-02" db="EMBL/GenBank/DDBJ databases">
        <title>Actinokineospora globicatena NBRC 15670.</title>
        <authorList>
            <person name="Ichikawa N."/>
            <person name="Sato H."/>
            <person name="Tonouchi N."/>
        </authorList>
    </citation>
    <scope>NUCLEOTIDE SEQUENCE</scope>
    <source>
        <strain evidence="2">NBRC 15670</strain>
    </source>
</reference>
<evidence type="ECO:0000313" key="3">
    <source>
        <dbReference type="Proteomes" id="UP001165042"/>
    </source>
</evidence>
<comment type="caution">
    <text evidence="2">The sequence shown here is derived from an EMBL/GenBank/DDBJ whole genome shotgun (WGS) entry which is preliminary data.</text>
</comment>
<name>A0A9W6QL47_9PSEU</name>
<protein>
    <submittedName>
        <fullName evidence="2">Uncharacterized protein</fullName>
    </submittedName>
</protein>
<accession>A0A9W6QL47</accession>
<dbReference type="AlphaFoldDB" id="A0A9W6QL47"/>
<feature type="compositionally biased region" description="Low complexity" evidence="1">
    <location>
        <begin position="20"/>
        <end position="35"/>
    </location>
</feature>
<dbReference type="EMBL" id="BSSD01000004">
    <property type="protein sequence ID" value="GLW92453.1"/>
    <property type="molecule type" value="Genomic_DNA"/>
</dbReference>
<organism evidence="2 3">
    <name type="scientific">Actinokineospora globicatena</name>
    <dbReference type="NCBI Taxonomy" id="103729"/>
    <lineage>
        <taxon>Bacteria</taxon>
        <taxon>Bacillati</taxon>
        <taxon>Actinomycetota</taxon>
        <taxon>Actinomycetes</taxon>
        <taxon>Pseudonocardiales</taxon>
        <taxon>Pseudonocardiaceae</taxon>
        <taxon>Actinokineospora</taxon>
    </lineage>
</organism>
<evidence type="ECO:0000313" key="2">
    <source>
        <dbReference type="EMBL" id="GLW92453.1"/>
    </source>
</evidence>
<proteinExistence type="predicted"/>
<gene>
    <name evidence="2" type="ORF">Aglo03_32690</name>
</gene>
<feature type="region of interest" description="Disordered" evidence="1">
    <location>
        <begin position="1"/>
        <end position="63"/>
    </location>
</feature>
<sequence length="100" mass="10640">MAPPVPVAAMDSPEVHPLRPSTATSAAPTNPTAGPRRLLHAPIADFPSPTSHSNTDNDAGAERIVGSGKCDSCHFSLLSHRIRRAMRPLRSVLKQITRLG</sequence>
<keyword evidence="3" id="KW-1185">Reference proteome</keyword>
<feature type="compositionally biased region" description="Polar residues" evidence="1">
    <location>
        <begin position="48"/>
        <end position="57"/>
    </location>
</feature>
<evidence type="ECO:0000256" key="1">
    <source>
        <dbReference type="SAM" id="MobiDB-lite"/>
    </source>
</evidence>